<evidence type="ECO:0000256" key="7">
    <source>
        <dbReference type="SAM" id="MobiDB-lite"/>
    </source>
</evidence>
<dbReference type="InterPro" id="IPR032861">
    <property type="entry name" value="TAXi_N"/>
</dbReference>
<feature type="active site" evidence="5">
    <location>
        <position position="428"/>
    </location>
</feature>
<comment type="caution">
    <text evidence="10">The sequence shown here is derived from an EMBL/GenBank/DDBJ whole genome shotgun (WGS) entry which is preliminary data.</text>
</comment>
<organism evidence="10 11">
    <name type="scientific">Citrus x changshan-huyou</name>
    <dbReference type="NCBI Taxonomy" id="2935761"/>
    <lineage>
        <taxon>Eukaryota</taxon>
        <taxon>Viridiplantae</taxon>
        <taxon>Streptophyta</taxon>
        <taxon>Embryophyta</taxon>
        <taxon>Tracheophyta</taxon>
        <taxon>Spermatophyta</taxon>
        <taxon>Magnoliopsida</taxon>
        <taxon>eudicotyledons</taxon>
        <taxon>Gunneridae</taxon>
        <taxon>Pentapetalae</taxon>
        <taxon>rosids</taxon>
        <taxon>malvids</taxon>
        <taxon>Sapindales</taxon>
        <taxon>Rutaceae</taxon>
        <taxon>Aurantioideae</taxon>
        <taxon>Citrus</taxon>
    </lineage>
</organism>
<dbReference type="Proteomes" id="UP001428341">
    <property type="component" value="Unassembled WGS sequence"/>
</dbReference>
<dbReference type="InterPro" id="IPR001969">
    <property type="entry name" value="Aspartic_peptidase_AS"/>
</dbReference>
<keyword evidence="2 6" id="KW-0645">Protease</keyword>
<dbReference type="Gene3D" id="2.40.70.10">
    <property type="entry name" value="Acid Proteases"/>
    <property type="match status" value="3"/>
</dbReference>
<dbReference type="PROSITE" id="PS00141">
    <property type="entry name" value="ASP_PROTEASE"/>
    <property type="match status" value="1"/>
</dbReference>
<feature type="region of interest" description="Disordered" evidence="7">
    <location>
        <begin position="1"/>
        <end position="65"/>
    </location>
</feature>
<evidence type="ECO:0000259" key="9">
    <source>
        <dbReference type="PROSITE" id="PS51767"/>
    </source>
</evidence>
<dbReference type="FunFam" id="2.40.70.10:FF:000015">
    <property type="entry name" value="Aspartyl protease family protein"/>
    <property type="match status" value="1"/>
</dbReference>
<feature type="domain" description="Peptidase A1" evidence="9">
    <location>
        <begin position="202"/>
        <end position="612"/>
    </location>
</feature>
<dbReference type="InterPro" id="IPR032799">
    <property type="entry name" value="TAXi_C"/>
</dbReference>
<sequence>MDSDESPSPPPQLTGVVIITLPPPNNPSLGKTITAYTLTDNSPQSQQTHHQQQQEHPLPAQLHPPQDSQFNFSLPMLFPVLPRKLFLFLAISIFALILYGSVFSYTLQHRYKSNNDDENKESFVFPLYHKFGIREVLQRDAEFKLGRFVDLDGESVVASVNDGIIRPHKSKINKKLVPSNAVAVDSSSTFPLRGNVYPDGLYFTYMIVGNPPRPYYLDMDTGSDLTWIQCDAPCSSCAKGANPLYKPRMGNILPYKDSLCMEIQRNHKPGYCETCQQCDYEIEYADHSSSMGVLARDELHLTIENGSLTKPNVVFGCAYDQQGLLLNTLVKTDGILGLSRAKVSLPSQLASQGIIKNVVGHCLTTNAGGGGYMFLGHDLVPSWGMAWVPMLDSPFMELYHTEILKINYGSSPLNLGARNSRVGWALFDTGSSYTYFTKQAYSELIASLKEVSSNGLVLDASDPTLPVCWRAKFPIRSIVDVKQYFKTLTLHFGSKWQIVSTKFHISPEGYLVISKKGNICLGILDGSEVHNGSTIILGGQVQILQQPLLRILSILLSNFLTDHSRCIWRTRNMGFFLVAIAASDQVHLILADISLRGQLVVYDNVNKRIGWAKSHCMNPGRFKSLPFLEG</sequence>
<keyword evidence="11" id="KW-1185">Reference proteome</keyword>
<comment type="similarity">
    <text evidence="1 6">Belongs to the peptidase A1 family.</text>
</comment>
<keyword evidence="8" id="KW-0472">Membrane</keyword>
<dbReference type="PROSITE" id="PS51767">
    <property type="entry name" value="PEPTIDASE_A1"/>
    <property type="match status" value="1"/>
</dbReference>
<dbReference type="Pfam" id="PF14541">
    <property type="entry name" value="TAXi_C"/>
    <property type="match status" value="1"/>
</dbReference>
<evidence type="ECO:0000256" key="6">
    <source>
        <dbReference type="RuleBase" id="RU000454"/>
    </source>
</evidence>
<keyword evidence="3 6" id="KW-0064">Aspartyl protease</keyword>
<dbReference type="SUPFAM" id="SSF50630">
    <property type="entry name" value="Acid proteases"/>
    <property type="match status" value="2"/>
</dbReference>
<evidence type="ECO:0000313" key="10">
    <source>
        <dbReference type="EMBL" id="KAK9198920.1"/>
    </source>
</evidence>
<dbReference type="EMBL" id="JBCGBO010000005">
    <property type="protein sequence ID" value="KAK9198920.1"/>
    <property type="molecule type" value="Genomic_DNA"/>
</dbReference>
<reference evidence="10 11" key="1">
    <citation type="submission" date="2024-05" db="EMBL/GenBank/DDBJ databases">
        <title>Haplotype-resolved chromosome-level genome assembly of Huyou (Citrus changshanensis).</title>
        <authorList>
            <person name="Miao C."/>
            <person name="Chen W."/>
            <person name="Wu Y."/>
            <person name="Wang L."/>
            <person name="Zhao S."/>
            <person name="Grierson D."/>
            <person name="Xu C."/>
            <person name="Chen K."/>
        </authorList>
    </citation>
    <scope>NUCLEOTIDE SEQUENCE [LARGE SCALE GENOMIC DNA]</scope>
    <source>
        <strain evidence="10">01-14</strain>
        <tissue evidence="10">Leaf</tissue>
    </source>
</reference>
<evidence type="ECO:0000313" key="11">
    <source>
        <dbReference type="Proteomes" id="UP001428341"/>
    </source>
</evidence>
<dbReference type="PRINTS" id="PR00792">
    <property type="entry name" value="PEPSIN"/>
</dbReference>
<dbReference type="InterPro" id="IPR033121">
    <property type="entry name" value="PEPTIDASE_A1"/>
</dbReference>
<evidence type="ECO:0000256" key="4">
    <source>
        <dbReference type="ARBA" id="ARBA00022801"/>
    </source>
</evidence>
<keyword evidence="4 6" id="KW-0378">Hydrolase</keyword>
<dbReference type="GO" id="GO:0004190">
    <property type="term" value="F:aspartic-type endopeptidase activity"/>
    <property type="evidence" value="ECO:0007669"/>
    <property type="project" value="UniProtKB-KW"/>
</dbReference>
<feature type="transmembrane region" description="Helical" evidence="8">
    <location>
        <begin position="85"/>
        <end position="107"/>
    </location>
</feature>
<evidence type="ECO:0000256" key="1">
    <source>
        <dbReference type="ARBA" id="ARBA00007447"/>
    </source>
</evidence>
<dbReference type="GO" id="GO:0006508">
    <property type="term" value="P:proteolysis"/>
    <property type="evidence" value="ECO:0007669"/>
    <property type="project" value="UniProtKB-KW"/>
</dbReference>
<gene>
    <name evidence="10" type="ORF">WN944_014106</name>
</gene>
<accession>A0AAP0QLE0</accession>
<evidence type="ECO:0000256" key="3">
    <source>
        <dbReference type="ARBA" id="ARBA00022750"/>
    </source>
</evidence>
<feature type="compositionally biased region" description="Low complexity" evidence="7">
    <location>
        <begin position="43"/>
        <end position="65"/>
    </location>
</feature>
<feature type="compositionally biased region" description="Polar residues" evidence="7">
    <location>
        <begin position="27"/>
        <end position="42"/>
    </location>
</feature>
<proteinExistence type="inferred from homology"/>
<evidence type="ECO:0000256" key="2">
    <source>
        <dbReference type="ARBA" id="ARBA00022670"/>
    </source>
</evidence>
<keyword evidence="8" id="KW-1133">Transmembrane helix</keyword>
<dbReference type="Pfam" id="PF14543">
    <property type="entry name" value="TAXi_N"/>
    <property type="match status" value="1"/>
</dbReference>
<evidence type="ECO:0000256" key="8">
    <source>
        <dbReference type="SAM" id="Phobius"/>
    </source>
</evidence>
<dbReference type="InterPro" id="IPR021109">
    <property type="entry name" value="Peptidase_aspartic_dom_sf"/>
</dbReference>
<keyword evidence="8" id="KW-0812">Transmembrane</keyword>
<dbReference type="AlphaFoldDB" id="A0AAP0QLE0"/>
<dbReference type="PANTHER" id="PTHR13683:SF316">
    <property type="entry name" value="ASPARTYL PROTEASE APCB1"/>
    <property type="match status" value="1"/>
</dbReference>
<evidence type="ECO:0000256" key="5">
    <source>
        <dbReference type="PIRSR" id="PIRSR601461-1"/>
    </source>
</evidence>
<dbReference type="InterPro" id="IPR001461">
    <property type="entry name" value="Aspartic_peptidase_A1"/>
</dbReference>
<name>A0AAP0QLE0_9ROSI</name>
<dbReference type="PANTHER" id="PTHR13683">
    <property type="entry name" value="ASPARTYL PROTEASES"/>
    <property type="match status" value="1"/>
</dbReference>
<feature type="active site" evidence="5">
    <location>
        <position position="220"/>
    </location>
</feature>
<protein>
    <recommendedName>
        <fullName evidence="9">Peptidase A1 domain-containing protein</fullName>
    </recommendedName>
</protein>